<accession>A0ABY7GWP6</accession>
<dbReference type="RefSeq" id="WP_269033603.1">
    <property type="nucleotide sequence ID" value="NZ_CP114040.1"/>
</dbReference>
<proteinExistence type="predicted"/>
<dbReference type="EMBL" id="CP114040">
    <property type="protein sequence ID" value="WAS91239.1"/>
    <property type="molecule type" value="Genomic_DNA"/>
</dbReference>
<keyword evidence="2" id="KW-1185">Reference proteome</keyword>
<sequence>MLDEQQVCEMVCAAVTPGDPAAGGVADSTVFGAMDSGDVQIGCDREIGRA</sequence>
<gene>
    <name evidence="1" type="ORF">O0S08_34050</name>
</gene>
<evidence type="ECO:0000313" key="1">
    <source>
        <dbReference type="EMBL" id="WAS91239.1"/>
    </source>
</evidence>
<organism evidence="1 2">
    <name type="scientific">Nannocystis punicea</name>
    <dbReference type="NCBI Taxonomy" id="2995304"/>
    <lineage>
        <taxon>Bacteria</taxon>
        <taxon>Pseudomonadati</taxon>
        <taxon>Myxococcota</taxon>
        <taxon>Polyangia</taxon>
        <taxon>Nannocystales</taxon>
        <taxon>Nannocystaceae</taxon>
        <taxon>Nannocystis</taxon>
    </lineage>
</organism>
<evidence type="ECO:0000313" key="2">
    <source>
        <dbReference type="Proteomes" id="UP001164459"/>
    </source>
</evidence>
<reference evidence="1" key="1">
    <citation type="submission" date="2022-11" db="EMBL/GenBank/DDBJ databases">
        <title>Minimal conservation of predation-associated metabolite biosynthetic gene clusters underscores biosynthetic potential of Myxococcota including descriptions for ten novel species: Archangium lansinium sp. nov., Myxococcus landrumus sp. nov., Nannocystis bai.</title>
        <authorList>
            <person name="Ahearne A."/>
            <person name="Stevens C."/>
            <person name="Dowd S."/>
        </authorList>
    </citation>
    <scope>NUCLEOTIDE SEQUENCE</scope>
    <source>
        <strain evidence="1">Fl3</strain>
    </source>
</reference>
<dbReference type="Proteomes" id="UP001164459">
    <property type="component" value="Chromosome"/>
</dbReference>
<name>A0ABY7GWP6_9BACT</name>
<protein>
    <submittedName>
        <fullName evidence="1">Uncharacterized protein</fullName>
    </submittedName>
</protein>